<evidence type="ECO:0000256" key="2">
    <source>
        <dbReference type="SAM" id="MobiDB-lite"/>
    </source>
</evidence>
<reference evidence="6" key="1">
    <citation type="submission" date="2010-11" db="EMBL/GenBank/DDBJ databases">
        <title>Genome sequence of Helicobacter pylori strain India7.</title>
        <authorList>
            <person name="Kersulyte D."/>
            <person name="Mukhopadhyay A."/>
            <person name="Choudhury A."/>
            <person name="Nair G.B."/>
            <person name="Berg D.E."/>
        </authorList>
    </citation>
    <scope>NUCLEOTIDE SEQUENCE [LARGE SCALE GENOMIC DNA]</scope>
    <source>
        <strain evidence="6">India7</strain>
    </source>
</reference>
<dbReference type="Pfam" id="PF18809">
    <property type="entry name" value="PBECR1"/>
    <property type="match status" value="1"/>
</dbReference>
<feature type="domain" description="DdrB-like" evidence="3">
    <location>
        <begin position="274"/>
        <end position="383"/>
    </location>
</feature>
<accession>E8QH42</accession>
<dbReference type="InterPro" id="IPR021907">
    <property type="entry name" value="DUF3519"/>
</dbReference>
<feature type="compositionally biased region" description="Low complexity" evidence="2">
    <location>
        <begin position="829"/>
        <end position="843"/>
    </location>
</feature>
<dbReference type="Pfam" id="PF18763">
    <property type="entry name" value="ddrB-ParB"/>
    <property type="match status" value="1"/>
</dbReference>
<dbReference type="InterPro" id="IPR041398">
    <property type="entry name" value="DdrB_dom"/>
</dbReference>
<dbReference type="PATRIC" id="fig|907238.3.peg.1100"/>
<organism evidence="5 6">
    <name type="scientific">Helicobacter pylori (strain India7)</name>
    <dbReference type="NCBI Taxonomy" id="907238"/>
    <lineage>
        <taxon>Bacteria</taxon>
        <taxon>Pseudomonadati</taxon>
        <taxon>Campylobacterota</taxon>
        <taxon>Epsilonproteobacteria</taxon>
        <taxon>Campylobacterales</taxon>
        <taxon>Helicobacteraceae</taxon>
        <taxon>Helicobacter</taxon>
    </lineage>
</organism>
<evidence type="ECO:0000256" key="1">
    <source>
        <dbReference type="SAM" id="Coils"/>
    </source>
</evidence>
<gene>
    <name evidence="5" type="ordered locus">HPIN_05515</name>
</gene>
<sequence>MIEAKDKEAFLQGIEEKLKDSATPLPKGMSVEEFKQSLESVENKDRFLEHLETRDNSQDRLKFLSLIEPIIREPHIEIFIKDKDSGIVKKEYIKAFKDENKTRLYMLITQDNDTILRTFIPKLNERYMRSHVRDADIIHSFIQPNRTAKSDNALSDVVVYGENPTQKDLTDQEDLSKTSKDLNETTQEAKNLSPLEQANAEKLAKLESEKLESEQEFLKAKEQENARKEALKKKLEHERGNAGNIESQTKIEVGEDIPVQAQTQIPKSRVRLNEREIYDLDYAIVKAKDLKPSFTTGGTQKRTDMNEEQIKSISNNFDPQKIFGSGGFEDLPIILNDGQVIAGNHRVQGMLNFTPKSRYTYEKAIKEYYHIDLKPDELLVRIPNKRLNNTEINNLAASSNQGRFNSESDHAIAVLSHYEAKLKELDQKLDADSIYSLKNIVAKNLNFDKATHPNVGDSNLALLMFNMPRTKTQGIELLNRWQKEFSNDIKSYEKVKKMFVDNAGSFHNLIHDMNFPKVSLNAYLSDIMDRSFANLKNYQSTSESLKDLSEKFYKTSSLEMFEKSEQNTSDISEILGSAIARFARFDDPSKALFEALKSDNIKKGLKDFKIADVTKDMFSPDSKEFKDIDIYDFTHYLLMVNREPNENNPVLKRLIEAVKDMQKESEKGIKPKLEIPSEWGENYSEFKGDGLGAINKLLETKKGFVAGAFYKEGLGDIDLVWGNKDYGLEHILKRRESDAIDKGMSKEEAKKYALEIINNIPNIISNGKLSKDDLGRLKIEFKNQRVGLNDSWKGKTLNNRWVITSYELNQSRNGLIESPLAPNYKGKDTNPLNLDNPNPNTKN</sequence>
<evidence type="ECO:0000259" key="4">
    <source>
        <dbReference type="Pfam" id="PF18809"/>
    </source>
</evidence>
<dbReference type="KEGG" id="hpn:HPIN_05515"/>
<feature type="region of interest" description="Disordered" evidence="2">
    <location>
        <begin position="819"/>
        <end position="843"/>
    </location>
</feature>
<name>E8QH42_HELP7</name>
<feature type="domain" description="Phage-Barnase-EndoU-ColicinE5/D-RelE-like nuclease" evidence="4">
    <location>
        <begin position="708"/>
        <end position="811"/>
    </location>
</feature>
<dbReference type="AlphaFoldDB" id="E8QH42"/>
<protein>
    <recommendedName>
        <fullName evidence="7">DUF3519 domain-containing protein</fullName>
    </recommendedName>
</protein>
<evidence type="ECO:0008006" key="7">
    <source>
        <dbReference type="Google" id="ProtNLM"/>
    </source>
</evidence>
<keyword evidence="1" id="KW-0175">Coiled coil</keyword>
<dbReference type="HOGENOM" id="CLU_007296_2_0_7"/>
<dbReference type="Pfam" id="PF12033">
    <property type="entry name" value="DUF3519"/>
    <property type="match status" value="1"/>
</dbReference>
<feature type="coiled-coil region" evidence="1">
    <location>
        <begin position="203"/>
        <end position="248"/>
    </location>
</feature>
<evidence type="ECO:0000313" key="6">
    <source>
        <dbReference type="Proteomes" id="UP000009059"/>
    </source>
</evidence>
<proteinExistence type="predicted"/>
<dbReference type="InterPro" id="IPR041092">
    <property type="entry name" value="PBECR1"/>
</dbReference>
<dbReference type="EMBL" id="CP002331">
    <property type="protein sequence ID" value="ADU80304.1"/>
    <property type="molecule type" value="Genomic_DNA"/>
</dbReference>
<evidence type="ECO:0000259" key="3">
    <source>
        <dbReference type="Pfam" id="PF18763"/>
    </source>
</evidence>
<evidence type="ECO:0000313" key="5">
    <source>
        <dbReference type="EMBL" id="ADU80304.1"/>
    </source>
</evidence>
<dbReference type="Proteomes" id="UP000009059">
    <property type="component" value="Chromosome"/>
</dbReference>